<evidence type="ECO:0000256" key="11">
    <source>
        <dbReference type="SAM" id="MobiDB-lite"/>
    </source>
</evidence>
<dbReference type="Proteomes" id="UP000188354">
    <property type="component" value="Chromosome LG03"/>
</dbReference>
<dbReference type="SUPFAM" id="SSF56112">
    <property type="entry name" value="Protein kinase-like (PK-like)"/>
    <property type="match status" value="1"/>
</dbReference>
<evidence type="ECO:0000256" key="10">
    <source>
        <dbReference type="SAM" id="Coils"/>
    </source>
</evidence>
<evidence type="ECO:0000256" key="4">
    <source>
        <dbReference type="ARBA" id="ARBA00022741"/>
    </source>
</evidence>
<evidence type="ECO:0000256" key="9">
    <source>
        <dbReference type="ARBA" id="ARBA00048679"/>
    </source>
</evidence>
<accession>A0A4P1RQ53</accession>
<keyword evidence="5" id="KW-0418">Kinase</keyword>
<dbReference type="Pfam" id="PF07714">
    <property type="entry name" value="PK_Tyr_Ser-Thr"/>
    <property type="match status" value="1"/>
</dbReference>
<evidence type="ECO:0000256" key="5">
    <source>
        <dbReference type="ARBA" id="ARBA00022777"/>
    </source>
</evidence>
<dbReference type="PANTHER" id="PTHR45647">
    <property type="entry name" value="OS02G0152300 PROTEIN"/>
    <property type="match status" value="1"/>
</dbReference>
<evidence type="ECO:0000313" key="14">
    <source>
        <dbReference type="Proteomes" id="UP000188354"/>
    </source>
</evidence>
<evidence type="ECO:0000256" key="1">
    <source>
        <dbReference type="ARBA" id="ARBA00000900"/>
    </source>
</evidence>
<dbReference type="STRING" id="3871.A0A4P1RQ53"/>
<keyword evidence="2" id="KW-0723">Serine/threonine-protein kinase</keyword>
<dbReference type="FunFam" id="3.30.200.20:FF:000162">
    <property type="entry name" value="Adenine nucleotide alpha hydrolase-like domain kinase"/>
    <property type="match status" value="1"/>
</dbReference>
<dbReference type="AlphaFoldDB" id="A0A4P1RQ53"/>
<dbReference type="InterPro" id="IPR008271">
    <property type="entry name" value="Ser/Thr_kinase_AS"/>
</dbReference>
<dbReference type="InterPro" id="IPR006016">
    <property type="entry name" value="UspA"/>
</dbReference>
<feature type="domain" description="Protein kinase" evidence="12">
    <location>
        <begin position="405"/>
        <end position="668"/>
    </location>
</feature>
<dbReference type="FunFam" id="1.10.510.10:FF:001023">
    <property type="entry name" value="Os07g0541700 protein"/>
    <property type="match status" value="1"/>
</dbReference>
<evidence type="ECO:0000256" key="6">
    <source>
        <dbReference type="ARBA" id="ARBA00022786"/>
    </source>
</evidence>
<dbReference type="InterPro" id="IPR014729">
    <property type="entry name" value="Rossmann-like_a/b/a_fold"/>
</dbReference>
<keyword evidence="14" id="KW-1185">Reference proteome</keyword>
<dbReference type="EMBL" id="CM007363">
    <property type="protein sequence ID" value="OIW15912.1"/>
    <property type="molecule type" value="Genomic_DNA"/>
</dbReference>
<reference evidence="13 14" key="1">
    <citation type="journal article" date="2017" name="Plant Biotechnol. J.">
        <title>A comprehensive draft genome sequence for lupin (Lupinus angustifolius), an emerging health food: insights into plant-microbe interactions and legume evolution.</title>
        <authorList>
            <person name="Hane J.K."/>
            <person name="Ming Y."/>
            <person name="Kamphuis L.G."/>
            <person name="Nelson M.N."/>
            <person name="Garg G."/>
            <person name="Atkins C.A."/>
            <person name="Bayer P.E."/>
            <person name="Bravo A."/>
            <person name="Bringans S."/>
            <person name="Cannon S."/>
            <person name="Edwards D."/>
            <person name="Foley R."/>
            <person name="Gao L.L."/>
            <person name="Harrison M.J."/>
            <person name="Huang W."/>
            <person name="Hurgobin B."/>
            <person name="Li S."/>
            <person name="Liu C.W."/>
            <person name="McGrath A."/>
            <person name="Morahan G."/>
            <person name="Murray J."/>
            <person name="Weller J."/>
            <person name="Jian J."/>
            <person name="Singh K.B."/>
        </authorList>
    </citation>
    <scope>NUCLEOTIDE SEQUENCE [LARGE SCALE GENOMIC DNA]</scope>
    <source>
        <strain evidence="14">cv. Tanjil</strain>
        <tissue evidence="13">Whole plant</tissue>
    </source>
</reference>
<feature type="region of interest" description="Disordered" evidence="11">
    <location>
        <begin position="249"/>
        <end position="275"/>
    </location>
</feature>
<name>A0A4P1RQ53_LUPAN</name>
<evidence type="ECO:0000256" key="3">
    <source>
        <dbReference type="ARBA" id="ARBA00022679"/>
    </source>
</evidence>
<sequence length="687" mass="76731">MASIKEVSTVIAIDKDKNSKYAVKWAVDNLLMKNTSCTLIHVIRTKALHPRNVENASKQGRPPTNEELHQFFLPFRGFCARKGIVAKELVLHDIDVPSALTEYIIENNIRSIVVGAPNWNVFRRIFNDADVPSSLVRSAPESCTIHVVSKRKVMNLQPLGPSENKIIKPTTKLLKETLSLKGNSTSQDLFFRKSYKNGILRQSSDVIYFGQNNNAIQQGKAYISSEESNPPTLSDENNLSKLIDGSKLNENQDAVRNSNSSSSTNSSSKSPRTLETEINKLKLELKKTTEEYTKACREAVMAKVKAMDLEKFMFEEEQNIEKARLGEEAALALAEVEKQKTKAAIESAEMSRCLAAIEIKKRKQTEKRAMQKEEEKQIALNTNQPDNILCKRYNIKEIEDATNCFDKALKLGEGGYGPVFKGLLDNTVVAIKALRSNITQGDRQFQQEVDVLTTVRHPNMVLLLGVCPENGCLVYEFTENGTLEDRLFQKDNTPPLPWNLRFKIASEIATGLLFLHQTKPEPIVHRDLKPSNILLTKNYVTKIADVGLARLVPPSAADKTTQYHMTATAGTFFYIDPEYQQTGLLGVKSDIYSLGVVLLQIITGKGPMGVARLVEEAIHEGKFEEVLDPNVKDWPVEETLSLASLALKCCEMRKRDRPDLGSVILPELNRLSDLGGVLDTDIVTASR</sequence>
<keyword evidence="10" id="KW-0175">Coiled coil</keyword>
<keyword evidence="6" id="KW-0833">Ubl conjugation pathway</keyword>
<dbReference type="PANTHER" id="PTHR45647:SF51">
    <property type="entry name" value="PROTEIN KINASE SUPERFAMILY PROTEIN"/>
    <property type="match status" value="1"/>
</dbReference>
<dbReference type="Pfam" id="PF00582">
    <property type="entry name" value="Usp"/>
    <property type="match status" value="1"/>
</dbReference>
<keyword evidence="7" id="KW-0067">ATP-binding</keyword>
<organism evidence="13 14">
    <name type="scientific">Lupinus angustifolius</name>
    <name type="common">Narrow-leaved blue lupine</name>
    <dbReference type="NCBI Taxonomy" id="3871"/>
    <lineage>
        <taxon>Eukaryota</taxon>
        <taxon>Viridiplantae</taxon>
        <taxon>Streptophyta</taxon>
        <taxon>Embryophyta</taxon>
        <taxon>Tracheophyta</taxon>
        <taxon>Spermatophyta</taxon>
        <taxon>Magnoliopsida</taxon>
        <taxon>eudicotyledons</taxon>
        <taxon>Gunneridae</taxon>
        <taxon>Pentapetalae</taxon>
        <taxon>rosids</taxon>
        <taxon>fabids</taxon>
        <taxon>Fabales</taxon>
        <taxon>Fabaceae</taxon>
        <taxon>Papilionoideae</taxon>
        <taxon>50 kb inversion clade</taxon>
        <taxon>genistoids sensu lato</taxon>
        <taxon>core genistoids</taxon>
        <taxon>Genisteae</taxon>
        <taxon>Lupinus</taxon>
    </lineage>
</organism>
<dbReference type="SMART" id="SM00220">
    <property type="entry name" value="S_TKc"/>
    <property type="match status" value="1"/>
</dbReference>
<dbReference type="Gene3D" id="3.30.200.20">
    <property type="entry name" value="Phosphorylase Kinase, domain 1"/>
    <property type="match status" value="1"/>
</dbReference>
<dbReference type="SUPFAM" id="SSF52402">
    <property type="entry name" value="Adenine nucleotide alpha hydrolases-like"/>
    <property type="match status" value="1"/>
</dbReference>
<dbReference type="InterPro" id="IPR001245">
    <property type="entry name" value="Ser-Thr/Tyr_kinase_cat_dom"/>
</dbReference>
<dbReference type="InterPro" id="IPR051348">
    <property type="entry name" value="U-box_ubiquitin_ligases"/>
</dbReference>
<feature type="coiled-coil region" evidence="10">
    <location>
        <begin position="331"/>
        <end position="382"/>
    </location>
</feature>
<comment type="catalytic activity">
    <reaction evidence="9">
        <text>L-seryl-[protein] + ATP = O-phospho-L-seryl-[protein] + ADP + H(+)</text>
        <dbReference type="Rhea" id="RHEA:17989"/>
        <dbReference type="Rhea" id="RHEA-COMP:9863"/>
        <dbReference type="Rhea" id="RHEA-COMP:11604"/>
        <dbReference type="ChEBI" id="CHEBI:15378"/>
        <dbReference type="ChEBI" id="CHEBI:29999"/>
        <dbReference type="ChEBI" id="CHEBI:30616"/>
        <dbReference type="ChEBI" id="CHEBI:83421"/>
        <dbReference type="ChEBI" id="CHEBI:456216"/>
        <dbReference type="EC" id="2.7.11.1"/>
    </reaction>
</comment>
<dbReference type="PROSITE" id="PS50011">
    <property type="entry name" value="PROTEIN_KINASE_DOM"/>
    <property type="match status" value="1"/>
</dbReference>
<proteinExistence type="predicted"/>
<dbReference type="Gene3D" id="3.40.50.620">
    <property type="entry name" value="HUPs"/>
    <property type="match status" value="1"/>
</dbReference>
<dbReference type="GO" id="GO:0004674">
    <property type="term" value="F:protein serine/threonine kinase activity"/>
    <property type="evidence" value="ECO:0007669"/>
    <property type="project" value="UniProtKB-KW"/>
</dbReference>
<evidence type="ECO:0000313" key="13">
    <source>
        <dbReference type="EMBL" id="OIW15912.1"/>
    </source>
</evidence>
<dbReference type="GO" id="GO:0005524">
    <property type="term" value="F:ATP binding"/>
    <property type="evidence" value="ECO:0007669"/>
    <property type="project" value="UniProtKB-KW"/>
</dbReference>
<comment type="catalytic activity">
    <reaction evidence="1">
        <text>S-ubiquitinyl-[E2 ubiquitin-conjugating enzyme]-L-cysteine + [acceptor protein]-L-lysine = [E2 ubiquitin-conjugating enzyme]-L-cysteine + N(6)-ubiquitinyl-[acceptor protein]-L-lysine.</text>
        <dbReference type="EC" id="2.3.2.27"/>
    </reaction>
</comment>
<feature type="compositionally biased region" description="Low complexity" evidence="11">
    <location>
        <begin position="257"/>
        <end position="270"/>
    </location>
</feature>
<dbReference type="InterPro" id="IPR011009">
    <property type="entry name" value="Kinase-like_dom_sf"/>
</dbReference>
<evidence type="ECO:0000256" key="7">
    <source>
        <dbReference type="ARBA" id="ARBA00022840"/>
    </source>
</evidence>
<keyword evidence="4" id="KW-0547">Nucleotide-binding</keyword>
<dbReference type="InterPro" id="IPR000719">
    <property type="entry name" value="Prot_kinase_dom"/>
</dbReference>
<dbReference type="Gramene" id="OIW15912">
    <property type="protein sequence ID" value="OIW15912"/>
    <property type="gene ID" value="TanjilG_04447"/>
</dbReference>
<comment type="catalytic activity">
    <reaction evidence="8">
        <text>L-threonyl-[protein] + ATP = O-phospho-L-threonyl-[protein] + ADP + H(+)</text>
        <dbReference type="Rhea" id="RHEA:46608"/>
        <dbReference type="Rhea" id="RHEA-COMP:11060"/>
        <dbReference type="Rhea" id="RHEA-COMP:11605"/>
        <dbReference type="ChEBI" id="CHEBI:15378"/>
        <dbReference type="ChEBI" id="CHEBI:30013"/>
        <dbReference type="ChEBI" id="CHEBI:30616"/>
        <dbReference type="ChEBI" id="CHEBI:61977"/>
        <dbReference type="ChEBI" id="CHEBI:456216"/>
        <dbReference type="EC" id="2.7.11.1"/>
    </reaction>
</comment>
<protein>
    <recommendedName>
        <fullName evidence="12">Protein kinase domain-containing protein</fullName>
    </recommendedName>
</protein>
<dbReference type="GO" id="GO:0061630">
    <property type="term" value="F:ubiquitin protein ligase activity"/>
    <property type="evidence" value="ECO:0007669"/>
    <property type="project" value="UniProtKB-EC"/>
</dbReference>
<dbReference type="Gene3D" id="1.10.510.10">
    <property type="entry name" value="Transferase(Phosphotransferase) domain 1"/>
    <property type="match status" value="1"/>
</dbReference>
<dbReference type="PROSITE" id="PS00108">
    <property type="entry name" value="PROTEIN_KINASE_ST"/>
    <property type="match status" value="1"/>
</dbReference>
<evidence type="ECO:0000256" key="8">
    <source>
        <dbReference type="ARBA" id="ARBA00047899"/>
    </source>
</evidence>
<evidence type="ECO:0000256" key="2">
    <source>
        <dbReference type="ARBA" id="ARBA00022527"/>
    </source>
</evidence>
<keyword evidence="3" id="KW-0808">Transferase</keyword>
<evidence type="ECO:0000259" key="12">
    <source>
        <dbReference type="PROSITE" id="PS50011"/>
    </source>
</evidence>
<gene>
    <name evidence="13" type="ORF">TanjilG_04447</name>
</gene>
<dbReference type="CDD" id="cd01989">
    <property type="entry name" value="USP_STK_Ubox_N"/>
    <property type="match status" value="1"/>
</dbReference>